<dbReference type="EMBL" id="NAJQ01001645">
    <property type="protein sequence ID" value="TKA55267.1"/>
    <property type="molecule type" value="Genomic_DNA"/>
</dbReference>
<evidence type="ECO:0000313" key="1">
    <source>
        <dbReference type="EMBL" id="TKA55267.1"/>
    </source>
</evidence>
<organism evidence="1 2">
    <name type="scientific">Friedmanniomyces simplex</name>
    <dbReference type="NCBI Taxonomy" id="329884"/>
    <lineage>
        <taxon>Eukaryota</taxon>
        <taxon>Fungi</taxon>
        <taxon>Dikarya</taxon>
        <taxon>Ascomycota</taxon>
        <taxon>Pezizomycotina</taxon>
        <taxon>Dothideomycetes</taxon>
        <taxon>Dothideomycetidae</taxon>
        <taxon>Mycosphaerellales</taxon>
        <taxon>Teratosphaeriaceae</taxon>
        <taxon>Friedmanniomyces</taxon>
    </lineage>
</organism>
<gene>
    <name evidence="1" type="ORF">B0A55_12747</name>
</gene>
<sequence>MSLTNASPEQAARAAKISSRTLATLPTSARNAALDAIHDALAAAKDDILAANARDLELAKRSAANGELSPSILKRLDLSRKGKFDDMLQGIKDVLDLEDP</sequence>
<dbReference type="OrthoDB" id="1934954at2759"/>
<accession>A0A4U0VZT5</accession>
<keyword evidence="2" id="KW-1185">Reference proteome</keyword>
<dbReference type="PANTHER" id="PTHR11063:SF8">
    <property type="entry name" value="DELTA-1-PYRROLINE-5-CARBOXYLATE SYNTHASE"/>
    <property type="match status" value="1"/>
</dbReference>
<evidence type="ECO:0008006" key="3">
    <source>
        <dbReference type="Google" id="ProtNLM"/>
    </source>
</evidence>
<reference evidence="1 2" key="1">
    <citation type="submission" date="2017-03" db="EMBL/GenBank/DDBJ databases">
        <title>Genomes of endolithic fungi from Antarctica.</title>
        <authorList>
            <person name="Coleine C."/>
            <person name="Masonjones S."/>
            <person name="Stajich J.E."/>
        </authorList>
    </citation>
    <scope>NUCLEOTIDE SEQUENCE [LARGE SCALE GENOMIC DNA]</scope>
    <source>
        <strain evidence="1 2">CCFEE 5184</strain>
    </source>
</reference>
<dbReference type="InterPro" id="IPR016161">
    <property type="entry name" value="Ald_DH/histidinol_DH"/>
</dbReference>
<feature type="non-terminal residue" evidence="1">
    <location>
        <position position="100"/>
    </location>
</feature>
<name>A0A4U0VZT5_9PEZI</name>
<dbReference type="PANTHER" id="PTHR11063">
    <property type="entry name" value="GLUTAMATE SEMIALDEHYDE DEHYDROGENASE"/>
    <property type="match status" value="1"/>
</dbReference>
<dbReference type="AlphaFoldDB" id="A0A4U0VZT5"/>
<proteinExistence type="predicted"/>
<evidence type="ECO:0000313" key="2">
    <source>
        <dbReference type="Proteomes" id="UP000309340"/>
    </source>
</evidence>
<dbReference type="InterPro" id="IPR016162">
    <property type="entry name" value="Ald_DH_N"/>
</dbReference>
<dbReference type="Gene3D" id="3.40.605.10">
    <property type="entry name" value="Aldehyde Dehydrogenase, Chain A, domain 1"/>
    <property type="match status" value="1"/>
</dbReference>
<dbReference type="Proteomes" id="UP000309340">
    <property type="component" value="Unassembled WGS sequence"/>
</dbReference>
<dbReference type="STRING" id="329884.A0A4U0VZT5"/>
<dbReference type="GO" id="GO:0004350">
    <property type="term" value="F:glutamate-5-semialdehyde dehydrogenase activity"/>
    <property type="evidence" value="ECO:0007669"/>
    <property type="project" value="TreeGrafter"/>
</dbReference>
<comment type="caution">
    <text evidence="1">The sequence shown here is derived from an EMBL/GenBank/DDBJ whole genome shotgun (WGS) entry which is preliminary data.</text>
</comment>
<protein>
    <recommendedName>
        <fullName evidence="3">Gamma-glutamyl phosphate reductase</fullName>
    </recommendedName>
</protein>
<dbReference type="SUPFAM" id="SSF53720">
    <property type="entry name" value="ALDH-like"/>
    <property type="match status" value="1"/>
</dbReference>